<gene>
    <name evidence="4" type="ORF">NI17_007565</name>
</gene>
<dbReference type="RefSeq" id="WP_068694279.1">
    <property type="nucleotide sequence ID" value="NZ_CP063196.1"/>
</dbReference>
<dbReference type="InterPro" id="IPR009057">
    <property type="entry name" value="Homeodomain-like_sf"/>
</dbReference>
<dbReference type="Gene3D" id="1.10.357.10">
    <property type="entry name" value="Tetracycline Repressor, domain 2"/>
    <property type="match status" value="1"/>
</dbReference>
<dbReference type="SUPFAM" id="SSF46689">
    <property type="entry name" value="Homeodomain-like"/>
    <property type="match status" value="1"/>
</dbReference>
<dbReference type="PANTHER" id="PTHR30055:SF146">
    <property type="entry name" value="HTH-TYPE TRANSCRIPTIONAL DUAL REGULATOR CECR"/>
    <property type="match status" value="1"/>
</dbReference>
<dbReference type="InterPro" id="IPR001647">
    <property type="entry name" value="HTH_TetR"/>
</dbReference>
<protein>
    <submittedName>
        <fullName evidence="4">TetR/AcrR family transcriptional regulator</fullName>
    </submittedName>
</protein>
<sequence length="231" mass="25605">MAPRFGSPAPSCKGQATRDRILDALHELLDASPAARVSMADVAERAGLKRPSVYNHFRTVDEMCLALIDRSAAEVFHQGHTDNAADLGTYLSTAFVNVFCLWARHRVVFVMALEIYARDRTFARAWDQQVATRWIDKALPVYAADVEAGRLAPVPDPSAFLNHIALTTQHHFHRLWRDGVPTARRARTELGRCLTAVWRLFALPGQPPKVDRAAVDEALALACRPTTAPTT</sequence>
<proteinExistence type="predicted"/>
<feature type="domain" description="HTH tetR-type" evidence="3">
    <location>
        <begin position="15"/>
        <end position="75"/>
    </location>
</feature>
<evidence type="ECO:0000256" key="1">
    <source>
        <dbReference type="ARBA" id="ARBA00023125"/>
    </source>
</evidence>
<accession>A0AA97LZ48</accession>
<dbReference type="KEGG" id="thao:NI17_007565"/>
<keyword evidence="1 2" id="KW-0238">DNA-binding</keyword>
<reference evidence="4" key="1">
    <citation type="submission" date="2020-10" db="EMBL/GenBank/DDBJ databases">
        <title>De novo genome project of the cellulose decomposer Thermobifida halotolerans type strain.</title>
        <authorList>
            <person name="Nagy I."/>
            <person name="Horvath B."/>
            <person name="Kukolya J."/>
            <person name="Nagy I."/>
            <person name="Orsini M."/>
        </authorList>
    </citation>
    <scope>NUCLEOTIDE SEQUENCE</scope>
    <source>
        <strain evidence="4">DSM 44931</strain>
    </source>
</reference>
<dbReference type="AlphaFoldDB" id="A0AA97LZ48"/>
<dbReference type="EMBL" id="CP063196">
    <property type="protein sequence ID" value="UOE21012.1"/>
    <property type="molecule type" value="Genomic_DNA"/>
</dbReference>
<evidence type="ECO:0000259" key="3">
    <source>
        <dbReference type="PROSITE" id="PS50977"/>
    </source>
</evidence>
<dbReference type="Gene3D" id="1.10.10.60">
    <property type="entry name" value="Homeodomain-like"/>
    <property type="match status" value="1"/>
</dbReference>
<dbReference type="Proteomes" id="UP000265719">
    <property type="component" value="Chromosome"/>
</dbReference>
<evidence type="ECO:0000256" key="2">
    <source>
        <dbReference type="PROSITE-ProRule" id="PRU00335"/>
    </source>
</evidence>
<dbReference type="PANTHER" id="PTHR30055">
    <property type="entry name" value="HTH-TYPE TRANSCRIPTIONAL REGULATOR RUTR"/>
    <property type="match status" value="1"/>
</dbReference>
<evidence type="ECO:0000313" key="4">
    <source>
        <dbReference type="EMBL" id="UOE21012.1"/>
    </source>
</evidence>
<feature type="DNA-binding region" description="H-T-H motif" evidence="2">
    <location>
        <begin position="38"/>
        <end position="57"/>
    </location>
</feature>
<dbReference type="InterPro" id="IPR050109">
    <property type="entry name" value="HTH-type_TetR-like_transc_reg"/>
</dbReference>
<evidence type="ECO:0000313" key="5">
    <source>
        <dbReference type="Proteomes" id="UP000265719"/>
    </source>
</evidence>
<dbReference type="GO" id="GO:0000976">
    <property type="term" value="F:transcription cis-regulatory region binding"/>
    <property type="evidence" value="ECO:0007669"/>
    <property type="project" value="TreeGrafter"/>
</dbReference>
<name>A0AA97LZ48_9ACTN</name>
<organism evidence="4 5">
    <name type="scientific">Thermobifida halotolerans</name>
    <dbReference type="NCBI Taxonomy" id="483545"/>
    <lineage>
        <taxon>Bacteria</taxon>
        <taxon>Bacillati</taxon>
        <taxon>Actinomycetota</taxon>
        <taxon>Actinomycetes</taxon>
        <taxon>Streptosporangiales</taxon>
        <taxon>Nocardiopsidaceae</taxon>
        <taxon>Thermobifida</taxon>
    </lineage>
</organism>
<dbReference type="Pfam" id="PF00440">
    <property type="entry name" value="TetR_N"/>
    <property type="match status" value="1"/>
</dbReference>
<keyword evidence="5" id="KW-1185">Reference proteome</keyword>
<dbReference type="PROSITE" id="PS50977">
    <property type="entry name" value="HTH_TETR_2"/>
    <property type="match status" value="1"/>
</dbReference>
<dbReference type="GO" id="GO:0003700">
    <property type="term" value="F:DNA-binding transcription factor activity"/>
    <property type="evidence" value="ECO:0007669"/>
    <property type="project" value="TreeGrafter"/>
</dbReference>